<evidence type="ECO:0000313" key="2">
    <source>
        <dbReference type="Proteomes" id="UP000004699"/>
    </source>
</evidence>
<dbReference type="HOGENOM" id="CLU_3329708_0_0_6"/>
<dbReference type="EMBL" id="DS999411">
    <property type="protein sequence ID" value="EED34083.1"/>
    <property type="molecule type" value="Genomic_DNA"/>
</dbReference>
<protein>
    <submittedName>
        <fullName evidence="1">Uncharacterized protein</fullName>
    </submittedName>
</protein>
<gene>
    <name evidence="1" type="ORF">NOR51B_20</name>
</gene>
<proteinExistence type="predicted"/>
<dbReference type="AlphaFoldDB" id="B8KVU5"/>
<evidence type="ECO:0000313" key="1">
    <source>
        <dbReference type="EMBL" id="EED34083.1"/>
    </source>
</evidence>
<keyword evidence="2" id="KW-1185">Reference proteome</keyword>
<organism evidence="1 2">
    <name type="scientific">Luminiphilus syltensis NOR5-1B</name>
    <dbReference type="NCBI Taxonomy" id="565045"/>
    <lineage>
        <taxon>Bacteria</taxon>
        <taxon>Pseudomonadati</taxon>
        <taxon>Pseudomonadota</taxon>
        <taxon>Gammaproteobacteria</taxon>
        <taxon>Cellvibrionales</taxon>
        <taxon>Halieaceae</taxon>
        <taxon>Luminiphilus</taxon>
    </lineage>
</organism>
<reference evidence="2" key="1">
    <citation type="journal article" date="2013" name="BMC Microbiol.">
        <title>Taxonomy and evolution of bacteriochlorophyll a-containing members of the OM60/NOR5 clade of marine gammaproteobacteria: description of Luminiphilus syltensis gen. nov., sp. nov., reclassification of Haliea rubra as Pseudohaliea rubra gen. nov., comb. nov., and emendation of Chromatocurvus halotolerans.</title>
        <authorList>
            <person name="Spring S."/>
            <person name="Riedel T."/>
            <person name="Sproer C."/>
            <person name="Yan S."/>
            <person name="Harder J."/>
            <person name="Fuchs B.M."/>
        </authorList>
    </citation>
    <scope>NUCLEOTIDE SEQUENCE [LARGE SCALE GENOMIC DNA]</scope>
    <source>
        <strain evidence="2">NOR51-B</strain>
    </source>
</reference>
<name>B8KVU5_9GAMM</name>
<sequence length="38" mass="4232">MLQSLHGLRLCPSEGSIFEVLCDNNNMCEVHNLEATNV</sequence>
<accession>B8KVU5</accession>
<dbReference type="STRING" id="565045.NOR51B_20"/>
<dbReference type="Proteomes" id="UP000004699">
    <property type="component" value="Unassembled WGS sequence"/>
</dbReference>